<dbReference type="AlphaFoldDB" id="A0A067QG89"/>
<dbReference type="Proteomes" id="UP000027265">
    <property type="component" value="Unassembled WGS sequence"/>
</dbReference>
<gene>
    <name evidence="1" type="ORF">JAAARDRAFT_188463</name>
</gene>
<proteinExistence type="predicted"/>
<dbReference type="HOGENOM" id="CLU_821499_0_0_1"/>
<evidence type="ECO:0000313" key="1">
    <source>
        <dbReference type="EMBL" id="KDQ65215.1"/>
    </source>
</evidence>
<name>A0A067QG89_9AGAM</name>
<reference evidence="2" key="1">
    <citation type="journal article" date="2014" name="Proc. Natl. Acad. Sci. U.S.A.">
        <title>Extensive sampling of basidiomycete genomes demonstrates inadequacy of the white-rot/brown-rot paradigm for wood decay fungi.</title>
        <authorList>
            <person name="Riley R."/>
            <person name="Salamov A.A."/>
            <person name="Brown D.W."/>
            <person name="Nagy L.G."/>
            <person name="Floudas D."/>
            <person name="Held B.W."/>
            <person name="Levasseur A."/>
            <person name="Lombard V."/>
            <person name="Morin E."/>
            <person name="Otillar R."/>
            <person name="Lindquist E.A."/>
            <person name="Sun H."/>
            <person name="LaButti K.M."/>
            <person name="Schmutz J."/>
            <person name="Jabbour D."/>
            <person name="Luo H."/>
            <person name="Baker S.E."/>
            <person name="Pisabarro A.G."/>
            <person name="Walton J.D."/>
            <person name="Blanchette R.A."/>
            <person name="Henrissat B."/>
            <person name="Martin F."/>
            <person name="Cullen D."/>
            <person name="Hibbett D.S."/>
            <person name="Grigoriev I.V."/>
        </authorList>
    </citation>
    <scope>NUCLEOTIDE SEQUENCE [LARGE SCALE GENOMIC DNA]</scope>
    <source>
        <strain evidence="2">MUCL 33604</strain>
    </source>
</reference>
<accession>A0A067QG89</accession>
<protein>
    <submittedName>
        <fullName evidence="1">Uncharacterized protein</fullName>
    </submittedName>
</protein>
<sequence length="300" mass="33858">MASSSSIAQAPQDIRCCKRRRMLWMNIRCIVDGRNDDYPEGTAPLDTEAIAHWKVINRLQAENQLILDTIVGRLSLAIQAIITLPQFIYQLNWGYASESGMVDALPHPAVQDIHRFFCCCQPPQKDWSPAVVEIARISEDLVSQAAHSPLHLNHWWDNNNLLDLVSGVATCLNVQLHKIREITAAIDKHSQVITALPILSDPSRLPFNGAILGSTVDELDGNLSPLPSHLFEAMESYMPELAYPKCSDGHTLQLMRRNYLDQYNAVLEAKRVFWEKLFVLSLASSVYDKVMYKTYPDAED</sequence>
<dbReference type="EMBL" id="KL197709">
    <property type="protein sequence ID" value="KDQ65215.1"/>
    <property type="molecule type" value="Genomic_DNA"/>
</dbReference>
<keyword evidence="2" id="KW-1185">Reference proteome</keyword>
<dbReference type="InParanoid" id="A0A067QG89"/>
<organism evidence="1 2">
    <name type="scientific">Jaapia argillacea MUCL 33604</name>
    <dbReference type="NCBI Taxonomy" id="933084"/>
    <lineage>
        <taxon>Eukaryota</taxon>
        <taxon>Fungi</taxon>
        <taxon>Dikarya</taxon>
        <taxon>Basidiomycota</taxon>
        <taxon>Agaricomycotina</taxon>
        <taxon>Agaricomycetes</taxon>
        <taxon>Agaricomycetidae</taxon>
        <taxon>Jaapiales</taxon>
        <taxon>Jaapiaceae</taxon>
        <taxon>Jaapia</taxon>
    </lineage>
</organism>
<evidence type="ECO:0000313" key="2">
    <source>
        <dbReference type="Proteomes" id="UP000027265"/>
    </source>
</evidence>